<feature type="transmembrane region" description="Helical" evidence="2">
    <location>
        <begin position="156"/>
        <end position="186"/>
    </location>
</feature>
<keyword evidence="2" id="KW-1133">Transmembrane helix</keyword>
<accession>A0A0L8GT89</accession>
<keyword evidence="2" id="KW-0472">Membrane</keyword>
<feature type="region of interest" description="Disordered" evidence="1">
    <location>
        <begin position="43"/>
        <end position="96"/>
    </location>
</feature>
<feature type="transmembrane region" description="Helical" evidence="2">
    <location>
        <begin position="114"/>
        <end position="136"/>
    </location>
</feature>
<keyword evidence="2" id="KW-0812">Transmembrane</keyword>
<organism evidence="3">
    <name type="scientific">Octopus bimaculoides</name>
    <name type="common">California two-spotted octopus</name>
    <dbReference type="NCBI Taxonomy" id="37653"/>
    <lineage>
        <taxon>Eukaryota</taxon>
        <taxon>Metazoa</taxon>
        <taxon>Spiralia</taxon>
        <taxon>Lophotrochozoa</taxon>
        <taxon>Mollusca</taxon>
        <taxon>Cephalopoda</taxon>
        <taxon>Coleoidea</taxon>
        <taxon>Octopodiformes</taxon>
        <taxon>Octopoda</taxon>
        <taxon>Incirrata</taxon>
        <taxon>Octopodidae</taxon>
        <taxon>Octopus</taxon>
    </lineage>
</organism>
<evidence type="ECO:0000256" key="1">
    <source>
        <dbReference type="SAM" id="MobiDB-lite"/>
    </source>
</evidence>
<proteinExistence type="predicted"/>
<sequence length="201" mass="22486">MLGRAQPIRTRDLHAGVYGGETVNTNEILPDILNSHMVGRPVAISRPNLHRNRNDRQVRTRNGDRSAQRQRNPVNQPSRPTARTRSRNNSSQQTDRNCKAPCLKCLTAITSFKYVLILLSMLGICCVIIGIVLAALHGSGSSFLFLAIMFFGKKPLIFSSIQILCLTFLCLVSSFLSLFFSSFFLLLSLIHIPDFLCVICY</sequence>
<gene>
    <name evidence="3" type="ORF">OCBIM_22028875mg</name>
</gene>
<evidence type="ECO:0000256" key="2">
    <source>
        <dbReference type="SAM" id="Phobius"/>
    </source>
</evidence>
<feature type="compositionally biased region" description="Basic and acidic residues" evidence="1">
    <location>
        <begin position="52"/>
        <end position="67"/>
    </location>
</feature>
<dbReference type="AlphaFoldDB" id="A0A0L8GT89"/>
<feature type="compositionally biased region" description="Polar residues" evidence="1">
    <location>
        <begin position="69"/>
        <end position="95"/>
    </location>
</feature>
<dbReference type="EMBL" id="KQ420595">
    <property type="protein sequence ID" value="KOF79835.1"/>
    <property type="molecule type" value="Genomic_DNA"/>
</dbReference>
<protein>
    <submittedName>
        <fullName evidence="3">Uncharacterized protein</fullName>
    </submittedName>
</protein>
<reference evidence="3" key="1">
    <citation type="submission" date="2015-07" db="EMBL/GenBank/DDBJ databases">
        <title>MeaNS - Measles Nucleotide Surveillance Program.</title>
        <authorList>
            <person name="Tran T."/>
            <person name="Druce J."/>
        </authorList>
    </citation>
    <scope>NUCLEOTIDE SEQUENCE</scope>
    <source>
        <strain evidence="3">UCB-OBI-ISO-001</strain>
        <tissue evidence="3">Gonad</tissue>
    </source>
</reference>
<name>A0A0L8GT89_OCTBM</name>
<feature type="non-terminal residue" evidence="3">
    <location>
        <position position="201"/>
    </location>
</feature>
<evidence type="ECO:0000313" key="3">
    <source>
        <dbReference type="EMBL" id="KOF79835.1"/>
    </source>
</evidence>